<keyword evidence="2" id="KW-0812">Transmembrane</keyword>
<comment type="caution">
    <text evidence="4">The sequence shown here is derived from an EMBL/GenBank/DDBJ whole genome shotgun (WGS) entry which is preliminary data.</text>
</comment>
<gene>
    <name evidence="4" type="ORF">Megvenef_00438</name>
</gene>
<dbReference type="Gene3D" id="2.40.160.20">
    <property type="match status" value="1"/>
</dbReference>
<dbReference type="InterPro" id="IPR005618">
    <property type="entry name" value="OMPW"/>
</dbReference>
<dbReference type="InterPro" id="IPR011250">
    <property type="entry name" value="OMP/PagP_B-barrel"/>
</dbReference>
<name>A0ABU5NBC7_9RICK</name>
<sequence length="240" mass="25766">MKIFKIIPVIVLSALVTSANVSFAAKSGDYYSNYYEDEGDLLFKLRGFYLTTSSKPKGFPASVSTKEKPGSLVQHGYGVDTATTYFFTDNLAAELSLAIGMMKVKGSALSKAASLGDGTGNGGKNNQIIIVPAAGTIQYHVAPFGAIRPYVGGGIHGTYMYTRSKAIKVSTGYGPVAQIGVDFISKDDTLFTFDIRKYFLKSNVTFKKSLLGPNNPAISDIRSKVDWSPLVISAGFGFKF</sequence>
<dbReference type="Pfam" id="PF03922">
    <property type="entry name" value="OmpW"/>
    <property type="match status" value="1"/>
</dbReference>
<protein>
    <submittedName>
        <fullName evidence="4">OmpW family protein</fullName>
    </submittedName>
</protein>
<evidence type="ECO:0000256" key="1">
    <source>
        <dbReference type="ARBA" id="ARBA00009330"/>
    </source>
</evidence>
<organism evidence="4 5">
    <name type="scientific">Candidatus Megaera venefica</name>
    <dbReference type="NCBI Taxonomy" id="2055910"/>
    <lineage>
        <taxon>Bacteria</taxon>
        <taxon>Pseudomonadati</taxon>
        <taxon>Pseudomonadota</taxon>
        <taxon>Alphaproteobacteria</taxon>
        <taxon>Rickettsiales</taxon>
        <taxon>Rickettsiaceae</taxon>
        <taxon>Candidatus Megaera</taxon>
    </lineage>
</organism>
<keyword evidence="3" id="KW-0732">Signal</keyword>
<feature type="chain" id="PRO_5047102022" evidence="3">
    <location>
        <begin position="25"/>
        <end position="240"/>
    </location>
</feature>
<evidence type="ECO:0000256" key="2">
    <source>
        <dbReference type="ARBA" id="ARBA00022452"/>
    </source>
</evidence>
<proteinExistence type="inferred from homology"/>
<dbReference type="EMBL" id="JARJFB010000021">
    <property type="protein sequence ID" value="MEA0970473.1"/>
    <property type="molecule type" value="Genomic_DNA"/>
</dbReference>
<accession>A0ABU5NBC7</accession>
<keyword evidence="5" id="KW-1185">Reference proteome</keyword>
<evidence type="ECO:0000313" key="5">
    <source>
        <dbReference type="Proteomes" id="UP001291687"/>
    </source>
</evidence>
<dbReference type="Proteomes" id="UP001291687">
    <property type="component" value="Unassembled WGS sequence"/>
</dbReference>
<dbReference type="PANTHER" id="PTHR36920:SF1">
    <property type="entry name" value="OUTER MEMBRANE PROTEIN W"/>
    <property type="match status" value="1"/>
</dbReference>
<reference evidence="4 5" key="1">
    <citation type="submission" date="2023-03" db="EMBL/GenBank/DDBJ databases">
        <title>Host association and intracellularity evolved multiple times independently in the Rickettsiales.</title>
        <authorList>
            <person name="Castelli M."/>
            <person name="Nardi T."/>
            <person name="Gammuto L."/>
            <person name="Bellinzona G."/>
            <person name="Sabaneyeva E."/>
            <person name="Potekhin A."/>
            <person name="Serra V."/>
            <person name="Petroni G."/>
            <person name="Sassera D."/>
        </authorList>
    </citation>
    <scope>NUCLEOTIDE SEQUENCE [LARGE SCALE GENOMIC DNA]</scope>
    <source>
        <strain evidence="4 5">Sr 2-6</strain>
    </source>
</reference>
<dbReference type="RefSeq" id="WP_322776376.1">
    <property type="nucleotide sequence ID" value="NZ_JARJFB010000021.1"/>
</dbReference>
<dbReference type="PANTHER" id="PTHR36920">
    <property type="match status" value="1"/>
</dbReference>
<comment type="similarity">
    <text evidence="1">Belongs to the OmpW/AlkL family.</text>
</comment>
<keyword evidence="2" id="KW-0472">Membrane</keyword>
<evidence type="ECO:0000313" key="4">
    <source>
        <dbReference type="EMBL" id="MEA0970473.1"/>
    </source>
</evidence>
<dbReference type="SUPFAM" id="SSF56925">
    <property type="entry name" value="OMPA-like"/>
    <property type="match status" value="1"/>
</dbReference>
<keyword evidence="2" id="KW-1134">Transmembrane beta strand</keyword>
<feature type="signal peptide" evidence="3">
    <location>
        <begin position="1"/>
        <end position="24"/>
    </location>
</feature>
<evidence type="ECO:0000256" key="3">
    <source>
        <dbReference type="SAM" id="SignalP"/>
    </source>
</evidence>